<dbReference type="RefSeq" id="WP_349232617.1">
    <property type="nucleotide sequence ID" value="NZ_JBBMFK010000037.1"/>
</dbReference>
<dbReference type="Proteomes" id="UP001464378">
    <property type="component" value="Unassembled WGS sequence"/>
</dbReference>
<keyword evidence="2" id="KW-1185">Reference proteome</keyword>
<evidence type="ECO:0000313" key="1">
    <source>
        <dbReference type="EMBL" id="MEQ2444948.1"/>
    </source>
</evidence>
<gene>
    <name evidence="1" type="ORF">WMO64_15960</name>
</gene>
<feature type="non-terminal residue" evidence="1">
    <location>
        <position position="96"/>
    </location>
</feature>
<protein>
    <submittedName>
        <fullName evidence="1">Uncharacterized protein</fullName>
    </submittedName>
</protein>
<comment type="caution">
    <text evidence="1">The sequence shown here is derived from an EMBL/GenBank/DDBJ whole genome shotgun (WGS) entry which is preliminary data.</text>
</comment>
<reference evidence="1 2" key="1">
    <citation type="submission" date="2024-03" db="EMBL/GenBank/DDBJ databases">
        <title>Human intestinal bacterial collection.</title>
        <authorList>
            <person name="Pauvert C."/>
            <person name="Hitch T.C.A."/>
            <person name="Clavel T."/>
        </authorList>
    </citation>
    <scope>NUCLEOTIDE SEQUENCE [LARGE SCALE GENOMIC DNA]</scope>
    <source>
        <strain evidence="1 2">CLA-AP-H29</strain>
    </source>
</reference>
<accession>A0ABV1EC99</accession>
<evidence type="ECO:0000313" key="2">
    <source>
        <dbReference type="Proteomes" id="UP001464378"/>
    </source>
</evidence>
<name>A0ABV1EC99_9FIRM</name>
<proteinExistence type="predicted"/>
<dbReference type="EMBL" id="JBBMFK010000037">
    <property type="protein sequence ID" value="MEQ2444948.1"/>
    <property type="molecule type" value="Genomic_DNA"/>
</dbReference>
<sequence>MSKYIQRVRLGHIKRLALVTGGGRSLEQVKAAEQPDLICNAGFFEYLGKPTHHLKADGVVRAKESWGCWGYAWDSGGDIALTALPADERANYIGGY</sequence>
<organism evidence="1 2">
    <name type="scientific">Pseudoflavonifractor intestinihominis</name>
    <dbReference type="NCBI Taxonomy" id="3133171"/>
    <lineage>
        <taxon>Bacteria</taxon>
        <taxon>Bacillati</taxon>
        <taxon>Bacillota</taxon>
        <taxon>Clostridia</taxon>
        <taxon>Eubacteriales</taxon>
        <taxon>Oscillospiraceae</taxon>
        <taxon>Pseudoflavonifractor</taxon>
    </lineage>
</organism>